<dbReference type="InterPro" id="IPR003593">
    <property type="entry name" value="AAA+_ATPase"/>
</dbReference>
<feature type="domain" description="ABC transporter" evidence="11">
    <location>
        <begin position="301"/>
        <end position="545"/>
    </location>
</feature>
<keyword evidence="8 10" id="KW-1133">Transmembrane helix</keyword>
<dbReference type="GO" id="GO:0090374">
    <property type="term" value="P:oligopeptide export from mitochondrion"/>
    <property type="evidence" value="ECO:0007669"/>
    <property type="project" value="TreeGrafter"/>
</dbReference>
<comment type="caution">
    <text evidence="13">The sequence shown here is derived from an EMBL/GenBank/DDBJ whole genome shotgun (WGS) entry which is preliminary data.</text>
</comment>
<proteinExistence type="inferred from homology"/>
<evidence type="ECO:0000256" key="10">
    <source>
        <dbReference type="SAM" id="Phobius"/>
    </source>
</evidence>
<feature type="transmembrane region" description="Helical" evidence="10">
    <location>
        <begin position="202"/>
        <end position="222"/>
    </location>
</feature>
<keyword evidence="9 10" id="KW-0472">Membrane</keyword>
<feature type="transmembrane region" description="Helical" evidence="10">
    <location>
        <begin position="125"/>
        <end position="145"/>
    </location>
</feature>
<dbReference type="CDD" id="cd03249">
    <property type="entry name" value="ABC_MTABC3_MDL1_MDL2"/>
    <property type="match status" value="1"/>
</dbReference>
<dbReference type="PANTHER" id="PTHR43394:SF11">
    <property type="entry name" value="ATP-BINDING CASSETTE TRANSPORTER"/>
    <property type="match status" value="1"/>
</dbReference>
<dbReference type="RefSeq" id="XP_022484052.1">
    <property type="nucleotide sequence ID" value="XM_022636051.1"/>
</dbReference>
<dbReference type="PANTHER" id="PTHR43394">
    <property type="entry name" value="ATP-DEPENDENT PERMEASE MDL1, MITOCHONDRIAL"/>
    <property type="match status" value="1"/>
</dbReference>
<dbReference type="SUPFAM" id="SSF52540">
    <property type="entry name" value="P-loop containing nucleoside triphosphate hydrolases"/>
    <property type="match status" value="2"/>
</dbReference>
<gene>
    <name evidence="13" type="ORF">PENARI_c027G02562</name>
</gene>
<name>A0A1F5L696_PENAI</name>
<dbReference type="InterPro" id="IPR036640">
    <property type="entry name" value="ABC1_TM_sf"/>
</dbReference>
<evidence type="ECO:0000256" key="9">
    <source>
        <dbReference type="ARBA" id="ARBA00023136"/>
    </source>
</evidence>
<keyword evidence="3" id="KW-0813">Transport</keyword>
<evidence type="ECO:0000259" key="12">
    <source>
        <dbReference type="PROSITE" id="PS50929"/>
    </source>
</evidence>
<comment type="similarity">
    <text evidence="2">Belongs to the ABC transporter superfamily. ABCB family. Multidrug resistance exporter (TC 3.A.1.201) subfamily.</text>
</comment>
<evidence type="ECO:0000256" key="4">
    <source>
        <dbReference type="ARBA" id="ARBA00022692"/>
    </source>
</evidence>
<dbReference type="InterPro" id="IPR017871">
    <property type="entry name" value="ABC_transporter-like_CS"/>
</dbReference>
<dbReference type="InterPro" id="IPR027417">
    <property type="entry name" value="P-loop_NTPase"/>
</dbReference>
<dbReference type="GO" id="GO:0015421">
    <property type="term" value="F:ABC-type oligopeptide transporter activity"/>
    <property type="evidence" value="ECO:0007669"/>
    <property type="project" value="TreeGrafter"/>
</dbReference>
<keyword evidence="4 10" id="KW-0812">Transmembrane</keyword>
<dbReference type="FunFam" id="3.40.50.300:FF:000967">
    <property type="entry name" value="ABC multidrug transporter mdr4"/>
    <property type="match status" value="2"/>
</dbReference>
<feature type="transmembrane region" description="Helical" evidence="10">
    <location>
        <begin position="27"/>
        <end position="49"/>
    </location>
</feature>
<feature type="transmembrane region" description="Helical" evidence="10">
    <location>
        <begin position="622"/>
        <end position="644"/>
    </location>
</feature>
<evidence type="ECO:0000256" key="5">
    <source>
        <dbReference type="ARBA" id="ARBA00022737"/>
    </source>
</evidence>
<evidence type="ECO:0000313" key="14">
    <source>
        <dbReference type="Proteomes" id="UP000177622"/>
    </source>
</evidence>
<evidence type="ECO:0000259" key="11">
    <source>
        <dbReference type="PROSITE" id="PS50893"/>
    </source>
</evidence>
<keyword evidence="5" id="KW-0677">Repeat</keyword>
<feature type="domain" description="ABC transmembrane type-1" evidence="12">
    <location>
        <begin position="1"/>
        <end position="266"/>
    </location>
</feature>
<feature type="transmembrane region" description="Helical" evidence="10">
    <location>
        <begin position="99"/>
        <end position="119"/>
    </location>
</feature>
<sequence length="1067" mass="117023">MAQEFINGHEKAPQDARNQVQHLTLQLVYIAIGAFVTTMISTWGFDVVGEKITHELQERYLSSVLQQNIAYFDVLGTGELTSYMDQDMQLIQAGISQKVSYIISGVSGFVAAIIVAFMYNQRFASIMISQPLALILWVGSMGYWLSITQKKSLTQYVKADNLAQEVLNAMRNVVAYRSQERYSRKYFDTLQRPAALDFRERLIFGVIVAGSFTTLHWGNGLGFWQANKLFHQGLCTVSEALVIMYAALIAGGMLCQALPFVVDITLTNGAARRVFSVIERVSPINSMNDTGIKPVSVRGEIRFEDVNFAYPLQPERRVLEDASFTIPPGHTVALVGPSGSGKSTVFAILERLYLPFNGTITLDDEPIENINVSWLRSQIGYVGQDVSLFNASIHDNIAHGLSVAHEMPDETTVRSMVIQAAEKAQIHSFIMELPHGYDTVIGANGSSLSGGQRQRIAIARAIVSQPAILLLDEATAALDSQSEKDVQEALNEAATGRTTMIIAHRLSTVQNFDTIIVLKDGHVLGQGSHAELMKASTVYQELVRHQALRSDDRPVEDLTCQLSYHEKDVEELKDVSVYVDGVEPPMDAPVSTLQPNNSVKYVWHLNKPELPYTIAGVSGTSLGLAAESIVMLATGIIVGCIFGWELGLVSTAAVPLMTLSGFLQYYTVSQVQKHVKRDTNAATVAHEAFAAIKTVTVLGMQKNILETFRRESQRDSQGRYWVISAVVYACTPLLRVLSIAFVFWYGGTRLVPTGEYSIQQFFICFAANVWGSQSAAALFAHAPDIAGAHAAANQLEGLMQPNESQSPNKKQDDVSTPAPCKVEELALQRVKFKYPTRPSHMALDDVSFDVLAGAFIALVGTTGSGKSSVINLVERFYTAQSGNIILSDKAIGEYDLDGYRQYLALVDQNPCLVGEDMRECLQSDERVISDDDILVALQGVGLANFVLSLPQGLSSPVLANGSSLSGGQRQRMAIAKAILWGPKILLLDEATSALDTASEKLVQEALKHAMKDRTTIAVAHRLKTIIDASKILVFDGGRIVEQGTHDELMHLRGKYWQMARLQMDGEK</sequence>
<dbReference type="Pfam" id="PF00664">
    <property type="entry name" value="ABC_membrane"/>
    <property type="match status" value="2"/>
</dbReference>
<dbReference type="Gene3D" id="1.20.1560.10">
    <property type="entry name" value="ABC transporter type 1, transmembrane domain"/>
    <property type="match status" value="2"/>
</dbReference>
<feature type="transmembrane region" description="Helical" evidence="10">
    <location>
        <begin position="650"/>
        <end position="668"/>
    </location>
</feature>
<evidence type="ECO:0000256" key="1">
    <source>
        <dbReference type="ARBA" id="ARBA00004141"/>
    </source>
</evidence>
<dbReference type="AlphaFoldDB" id="A0A1F5L696"/>
<organism evidence="13 14">
    <name type="scientific">Penicillium arizonense</name>
    <dbReference type="NCBI Taxonomy" id="1835702"/>
    <lineage>
        <taxon>Eukaryota</taxon>
        <taxon>Fungi</taxon>
        <taxon>Dikarya</taxon>
        <taxon>Ascomycota</taxon>
        <taxon>Pezizomycotina</taxon>
        <taxon>Eurotiomycetes</taxon>
        <taxon>Eurotiomycetidae</taxon>
        <taxon>Eurotiales</taxon>
        <taxon>Aspergillaceae</taxon>
        <taxon>Penicillium</taxon>
    </lineage>
</organism>
<accession>A0A1F5L696</accession>
<evidence type="ECO:0000256" key="6">
    <source>
        <dbReference type="ARBA" id="ARBA00022741"/>
    </source>
</evidence>
<dbReference type="SMART" id="SM00382">
    <property type="entry name" value="AAA"/>
    <property type="match status" value="2"/>
</dbReference>
<feature type="domain" description="ABC transmembrane type-1" evidence="12">
    <location>
        <begin position="613"/>
        <end position="787"/>
    </location>
</feature>
<dbReference type="EMBL" id="LXJU01000027">
    <property type="protein sequence ID" value="OGE48597.1"/>
    <property type="molecule type" value="Genomic_DNA"/>
</dbReference>
<comment type="subcellular location">
    <subcellularLocation>
        <location evidence="1">Membrane</location>
        <topology evidence="1">Multi-pass membrane protein</topology>
    </subcellularLocation>
</comment>
<keyword evidence="14" id="KW-1185">Reference proteome</keyword>
<evidence type="ECO:0000256" key="7">
    <source>
        <dbReference type="ARBA" id="ARBA00022840"/>
    </source>
</evidence>
<dbReference type="STRING" id="1835702.A0A1F5L696"/>
<evidence type="ECO:0000256" key="2">
    <source>
        <dbReference type="ARBA" id="ARBA00007577"/>
    </source>
</evidence>
<dbReference type="Proteomes" id="UP000177622">
    <property type="component" value="Unassembled WGS sequence"/>
</dbReference>
<evidence type="ECO:0000313" key="13">
    <source>
        <dbReference type="EMBL" id="OGE48597.1"/>
    </source>
</evidence>
<keyword evidence="7" id="KW-0067">ATP-binding</keyword>
<evidence type="ECO:0000256" key="8">
    <source>
        <dbReference type="ARBA" id="ARBA00022989"/>
    </source>
</evidence>
<feature type="transmembrane region" description="Helical" evidence="10">
    <location>
        <begin position="720"/>
        <end position="745"/>
    </location>
</feature>
<protein>
    <recommendedName>
        <fullName evidence="15">ABC transporter</fullName>
    </recommendedName>
</protein>
<dbReference type="GeneID" id="34580785"/>
<dbReference type="InterPro" id="IPR003439">
    <property type="entry name" value="ABC_transporter-like_ATP-bd"/>
</dbReference>
<dbReference type="InterPro" id="IPR011527">
    <property type="entry name" value="ABC1_TM_dom"/>
</dbReference>
<dbReference type="OrthoDB" id="6500128at2759"/>
<evidence type="ECO:0000256" key="3">
    <source>
        <dbReference type="ARBA" id="ARBA00022448"/>
    </source>
</evidence>
<dbReference type="PROSITE" id="PS50929">
    <property type="entry name" value="ABC_TM1F"/>
    <property type="match status" value="2"/>
</dbReference>
<evidence type="ECO:0008006" key="15">
    <source>
        <dbReference type="Google" id="ProtNLM"/>
    </source>
</evidence>
<dbReference type="GO" id="GO:0005524">
    <property type="term" value="F:ATP binding"/>
    <property type="evidence" value="ECO:0007669"/>
    <property type="project" value="UniProtKB-KW"/>
</dbReference>
<dbReference type="PROSITE" id="PS00211">
    <property type="entry name" value="ABC_TRANSPORTER_1"/>
    <property type="match status" value="2"/>
</dbReference>
<keyword evidence="6" id="KW-0547">Nucleotide-binding</keyword>
<dbReference type="InterPro" id="IPR039421">
    <property type="entry name" value="Type_1_exporter"/>
</dbReference>
<dbReference type="Pfam" id="PF00005">
    <property type="entry name" value="ABC_tran"/>
    <property type="match status" value="2"/>
</dbReference>
<feature type="domain" description="ABC transporter" evidence="11">
    <location>
        <begin position="825"/>
        <end position="1061"/>
    </location>
</feature>
<dbReference type="GO" id="GO:0005743">
    <property type="term" value="C:mitochondrial inner membrane"/>
    <property type="evidence" value="ECO:0007669"/>
    <property type="project" value="TreeGrafter"/>
</dbReference>
<dbReference type="SUPFAM" id="SSF90123">
    <property type="entry name" value="ABC transporter transmembrane region"/>
    <property type="match status" value="2"/>
</dbReference>
<reference evidence="13 14" key="1">
    <citation type="journal article" date="2016" name="Sci. Rep.">
        <title>Penicillium arizonense, a new, genome sequenced fungal species, reveals a high chemical diversity in secreted metabolites.</title>
        <authorList>
            <person name="Grijseels S."/>
            <person name="Nielsen J.C."/>
            <person name="Randelovic M."/>
            <person name="Nielsen J."/>
            <person name="Nielsen K.F."/>
            <person name="Workman M."/>
            <person name="Frisvad J.C."/>
        </authorList>
    </citation>
    <scope>NUCLEOTIDE SEQUENCE [LARGE SCALE GENOMIC DNA]</scope>
    <source>
        <strain evidence="13 14">CBS 141311</strain>
    </source>
</reference>
<dbReference type="Gene3D" id="3.40.50.300">
    <property type="entry name" value="P-loop containing nucleotide triphosphate hydrolases"/>
    <property type="match status" value="2"/>
</dbReference>
<dbReference type="CDD" id="cd18577">
    <property type="entry name" value="ABC_6TM_Pgp_ABCB1_D1_like"/>
    <property type="match status" value="1"/>
</dbReference>
<feature type="transmembrane region" description="Helical" evidence="10">
    <location>
        <begin position="242"/>
        <end position="266"/>
    </location>
</feature>
<dbReference type="GO" id="GO:0016887">
    <property type="term" value="F:ATP hydrolysis activity"/>
    <property type="evidence" value="ECO:0007669"/>
    <property type="project" value="InterPro"/>
</dbReference>
<dbReference type="PROSITE" id="PS50893">
    <property type="entry name" value="ABC_TRANSPORTER_2"/>
    <property type="match status" value="2"/>
</dbReference>